<protein>
    <submittedName>
        <fullName evidence="2">(northern house mosquito) hypothetical protein</fullName>
    </submittedName>
</protein>
<reference evidence="2" key="1">
    <citation type="submission" date="2021-05" db="EMBL/GenBank/DDBJ databases">
        <authorList>
            <person name="Alioto T."/>
            <person name="Alioto T."/>
            <person name="Gomez Garrido J."/>
        </authorList>
    </citation>
    <scope>NUCLEOTIDE SEQUENCE</scope>
</reference>
<feature type="compositionally biased region" description="Gly residues" evidence="1">
    <location>
        <begin position="1"/>
        <end position="10"/>
    </location>
</feature>
<organism evidence="2">
    <name type="scientific">Culex pipiens</name>
    <name type="common">House mosquito</name>
    <dbReference type="NCBI Taxonomy" id="7175"/>
    <lineage>
        <taxon>Eukaryota</taxon>
        <taxon>Metazoa</taxon>
        <taxon>Ecdysozoa</taxon>
        <taxon>Arthropoda</taxon>
        <taxon>Hexapoda</taxon>
        <taxon>Insecta</taxon>
        <taxon>Pterygota</taxon>
        <taxon>Neoptera</taxon>
        <taxon>Endopterygota</taxon>
        <taxon>Diptera</taxon>
        <taxon>Nematocera</taxon>
        <taxon>Culicoidea</taxon>
        <taxon>Culicidae</taxon>
        <taxon>Culicinae</taxon>
        <taxon>Culicini</taxon>
        <taxon>Culex</taxon>
        <taxon>Culex</taxon>
    </lineage>
</organism>
<feature type="compositionally biased region" description="Polar residues" evidence="1">
    <location>
        <begin position="11"/>
        <end position="28"/>
    </location>
</feature>
<name>A0A8D8AJE4_CULPI</name>
<evidence type="ECO:0000256" key="1">
    <source>
        <dbReference type="SAM" id="MobiDB-lite"/>
    </source>
</evidence>
<sequence length="119" mass="12184">MSGRMSGGQLSGVQVTRGTGSFSGPATQTQCRQLPVSCFNTEPTLYETPITTQCFSCFSTVLPALLADVVNDESLAPVTPVVVVVVTVTGPVCLSEPPPLLLLLPLSPSLPPVSPGTAG</sequence>
<dbReference type="AlphaFoldDB" id="A0A8D8AJE4"/>
<dbReference type="EMBL" id="HBUE01034237">
    <property type="protein sequence ID" value="CAG6458162.1"/>
    <property type="molecule type" value="Transcribed_RNA"/>
</dbReference>
<evidence type="ECO:0000313" key="2">
    <source>
        <dbReference type="EMBL" id="CAG6458162.1"/>
    </source>
</evidence>
<proteinExistence type="predicted"/>
<accession>A0A8D8AJE4</accession>
<feature type="region of interest" description="Disordered" evidence="1">
    <location>
        <begin position="1"/>
        <end position="28"/>
    </location>
</feature>